<dbReference type="EMBL" id="CP012672">
    <property type="protein sequence ID" value="AUX33881.1"/>
    <property type="molecule type" value="Genomic_DNA"/>
</dbReference>
<evidence type="ECO:0000313" key="6">
    <source>
        <dbReference type="Proteomes" id="UP000295497"/>
    </source>
</evidence>
<dbReference type="PANTHER" id="PTHR42756">
    <property type="entry name" value="TRANSCRIPTIONAL REGULATOR, MARR"/>
    <property type="match status" value="1"/>
</dbReference>
<evidence type="ECO:0000259" key="4">
    <source>
        <dbReference type="PROSITE" id="PS50995"/>
    </source>
</evidence>
<dbReference type="InterPro" id="IPR036388">
    <property type="entry name" value="WH-like_DNA-bd_sf"/>
</dbReference>
<dbReference type="Proteomes" id="UP000295497">
    <property type="component" value="Chromosome"/>
</dbReference>
<evidence type="ECO:0000256" key="3">
    <source>
        <dbReference type="ARBA" id="ARBA00023163"/>
    </source>
</evidence>
<dbReference type="InterPro" id="IPR036390">
    <property type="entry name" value="WH_DNA-bd_sf"/>
</dbReference>
<gene>
    <name evidence="5" type="primary">marR</name>
    <name evidence="5" type="ORF">SOCE836_060480</name>
</gene>
<sequence length="159" mass="17804">MNVKAKAPWEPQTSPTFWINHASRLLMRHFERRLRPLDFGMAYMPVAVALEENGALLQRELAERAHVEQPTMAALLGRMERDGLVERTPHPGDKRAVHISLSAKAEARLPLAKEALREVAERALRGFTDRERATFLAMLRRVVDNLTGLGDDEDGASAG</sequence>
<organism evidence="5 6">
    <name type="scientific">Sorangium cellulosum</name>
    <name type="common">Polyangium cellulosum</name>
    <dbReference type="NCBI Taxonomy" id="56"/>
    <lineage>
        <taxon>Bacteria</taxon>
        <taxon>Pseudomonadati</taxon>
        <taxon>Myxococcota</taxon>
        <taxon>Polyangia</taxon>
        <taxon>Polyangiales</taxon>
        <taxon>Polyangiaceae</taxon>
        <taxon>Sorangium</taxon>
    </lineage>
</organism>
<keyword evidence="3" id="KW-0804">Transcription</keyword>
<name>A0A4P2QUY1_SORCE</name>
<feature type="domain" description="HTH marR-type" evidence="4">
    <location>
        <begin position="12"/>
        <end position="144"/>
    </location>
</feature>
<dbReference type="PROSITE" id="PS50995">
    <property type="entry name" value="HTH_MARR_2"/>
    <property type="match status" value="1"/>
</dbReference>
<evidence type="ECO:0000256" key="1">
    <source>
        <dbReference type="ARBA" id="ARBA00023015"/>
    </source>
</evidence>
<evidence type="ECO:0000313" key="5">
    <source>
        <dbReference type="EMBL" id="AUX33881.1"/>
    </source>
</evidence>
<dbReference type="Pfam" id="PF12802">
    <property type="entry name" value="MarR_2"/>
    <property type="match status" value="1"/>
</dbReference>
<accession>A0A4P2QUY1</accession>
<keyword evidence="1" id="KW-0805">Transcription regulation</keyword>
<dbReference type="SUPFAM" id="SSF46785">
    <property type="entry name" value="Winged helix' DNA-binding domain"/>
    <property type="match status" value="1"/>
</dbReference>
<dbReference type="GO" id="GO:0003677">
    <property type="term" value="F:DNA binding"/>
    <property type="evidence" value="ECO:0007669"/>
    <property type="project" value="UniProtKB-KW"/>
</dbReference>
<keyword evidence="2" id="KW-0238">DNA-binding</keyword>
<reference evidence="5 6" key="1">
    <citation type="submission" date="2015-09" db="EMBL/GenBank/DDBJ databases">
        <title>Sorangium comparison.</title>
        <authorList>
            <person name="Zaburannyi N."/>
            <person name="Bunk B."/>
            <person name="Overmann J."/>
            <person name="Mueller R."/>
        </authorList>
    </citation>
    <scope>NUCLEOTIDE SEQUENCE [LARGE SCALE GENOMIC DNA]</scope>
    <source>
        <strain evidence="5 6">So ce836</strain>
    </source>
</reference>
<evidence type="ECO:0000256" key="2">
    <source>
        <dbReference type="ARBA" id="ARBA00023125"/>
    </source>
</evidence>
<dbReference type="AlphaFoldDB" id="A0A4P2QUY1"/>
<dbReference type="InterPro" id="IPR000835">
    <property type="entry name" value="HTH_MarR-typ"/>
</dbReference>
<dbReference type="GO" id="GO:0003700">
    <property type="term" value="F:DNA-binding transcription factor activity"/>
    <property type="evidence" value="ECO:0007669"/>
    <property type="project" value="InterPro"/>
</dbReference>
<dbReference type="SMART" id="SM00347">
    <property type="entry name" value="HTH_MARR"/>
    <property type="match status" value="1"/>
</dbReference>
<dbReference type="PANTHER" id="PTHR42756:SF1">
    <property type="entry name" value="TRANSCRIPTIONAL REPRESSOR OF EMRAB OPERON"/>
    <property type="match status" value="1"/>
</dbReference>
<proteinExistence type="predicted"/>
<dbReference type="PRINTS" id="PR00598">
    <property type="entry name" value="HTHMARR"/>
</dbReference>
<protein>
    <submittedName>
        <fullName evidence="5">MarR family transcriptional regulator</fullName>
    </submittedName>
</protein>
<dbReference type="RefSeq" id="WP_129577176.1">
    <property type="nucleotide sequence ID" value="NZ_CP012672.1"/>
</dbReference>
<dbReference type="Gene3D" id="1.10.10.10">
    <property type="entry name" value="Winged helix-like DNA-binding domain superfamily/Winged helix DNA-binding domain"/>
    <property type="match status" value="1"/>
</dbReference>